<evidence type="ECO:0000313" key="2">
    <source>
        <dbReference type="EMBL" id="JAA64883.1"/>
    </source>
</evidence>
<feature type="compositionally biased region" description="Polar residues" evidence="1">
    <location>
        <begin position="365"/>
        <end position="381"/>
    </location>
</feature>
<reference evidence="2" key="1">
    <citation type="submission" date="2012-11" db="EMBL/GenBank/DDBJ databases">
        <authorList>
            <person name="Lucero-Rivera Y.E."/>
            <person name="Tovar-Ramirez D."/>
        </authorList>
    </citation>
    <scope>NUCLEOTIDE SEQUENCE</scope>
    <source>
        <tissue evidence="2">Salivary gland</tissue>
    </source>
</reference>
<organism evidence="2">
    <name type="scientific">Rhipicephalus pulchellus</name>
    <name type="common">Yellow backed tick</name>
    <name type="synonym">Dermacentor pulchellus</name>
    <dbReference type="NCBI Taxonomy" id="72859"/>
    <lineage>
        <taxon>Eukaryota</taxon>
        <taxon>Metazoa</taxon>
        <taxon>Ecdysozoa</taxon>
        <taxon>Arthropoda</taxon>
        <taxon>Chelicerata</taxon>
        <taxon>Arachnida</taxon>
        <taxon>Acari</taxon>
        <taxon>Parasitiformes</taxon>
        <taxon>Ixodida</taxon>
        <taxon>Ixodoidea</taxon>
        <taxon>Ixodidae</taxon>
        <taxon>Rhipicephalinae</taxon>
        <taxon>Rhipicephalus</taxon>
        <taxon>Rhipicephalus</taxon>
    </lineage>
</organism>
<evidence type="ECO:0000256" key="1">
    <source>
        <dbReference type="SAM" id="MobiDB-lite"/>
    </source>
</evidence>
<dbReference type="AlphaFoldDB" id="L7MMQ2"/>
<reference evidence="2" key="2">
    <citation type="journal article" date="2015" name="J. Proteomics">
        <title>Sexual differences in the sialomes of the zebra tick, Rhipicephalus pulchellus.</title>
        <authorList>
            <person name="Tan A.W."/>
            <person name="Francischetti I.M."/>
            <person name="Slovak M."/>
            <person name="Kini R.M."/>
            <person name="Ribeiro J.M."/>
        </authorList>
    </citation>
    <scope>NUCLEOTIDE SEQUENCE</scope>
    <source>
        <tissue evidence="2">Salivary gland</tissue>
    </source>
</reference>
<name>L7MMQ2_RHIPC</name>
<feature type="non-terminal residue" evidence="2">
    <location>
        <position position="381"/>
    </location>
</feature>
<proteinExistence type="evidence at transcript level"/>
<accession>L7MMQ2</accession>
<feature type="region of interest" description="Disordered" evidence="1">
    <location>
        <begin position="310"/>
        <end position="381"/>
    </location>
</feature>
<sequence length="381" mass="39160">MLLPSSSAATVTATSWSSAPFLFGPETACAARQAVSFDTTVAVSTASKVIELPVATSSFSTPQMGLASSVGTSTHTKGTSTVDLPLPSSSAAAVMATPLSSAPFLLVSKTVSTATPAVSFGSAVADSSASKVIPTSSFDTSEMRLASFVTVTTDTNDTSAEDSPLPSSGTATAIATSQSSAPFLFGSKTRKVLTGSHTVTYQPPLPSSAADSSPFSLVNGTEEAVSVANLSTSISSRNNDVRKLSSTQPERELPREKVLTGPYRAARQPPLTSPETDLFSFSSNEKNGEEEEIPATDYSTLISYSNDDDASILTRTRPERELPGKKVLTGSATAACQPPTPSPGTGSSAFSSIEKNGVEEAIHSTDGSTWILSSNGDDASN</sequence>
<dbReference type="EMBL" id="GACK01000151">
    <property type="protein sequence ID" value="JAA64883.1"/>
    <property type="molecule type" value="mRNA"/>
</dbReference>
<protein>
    <submittedName>
        <fullName evidence="2">Putative gpi-anchored cell surface glycoprotein flocculin</fullName>
    </submittedName>
</protein>